<protein>
    <recommendedName>
        <fullName evidence="3">Glycosyltransferase subfamily 4-like N-terminal domain-containing protein</fullName>
    </recommendedName>
</protein>
<proteinExistence type="predicted"/>
<accession>A0ABU3A0U6</accession>
<evidence type="ECO:0000313" key="1">
    <source>
        <dbReference type="EMBL" id="MDT0603802.1"/>
    </source>
</evidence>
<organism evidence="1 2">
    <name type="scientific">Thalassotalea castellviae</name>
    <dbReference type="NCBI Taxonomy" id="3075612"/>
    <lineage>
        <taxon>Bacteria</taxon>
        <taxon>Pseudomonadati</taxon>
        <taxon>Pseudomonadota</taxon>
        <taxon>Gammaproteobacteria</taxon>
        <taxon>Alteromonadales</taxon>
        <taxon>Colwelliaceae</taxon>
        <taxon>Thalassotalea</taxon>
    </lineage>
</organism>
<dbReference type="Proteomes" id="UP001266357">
    <property type="component" value="Unassembled WGS sequence"/>
</dbReference>
<dbReference type="SUPFAM" id="SSF53756">
    <property type="entry name" value="UDP-Glycosyltransferase/glycogen phosphorylase"/>
    <property type="match status" value="1"/>
</dbReference>
<keyword evidence="2" id="KW-1185">Reference proteome</keyword>
<sequence>MARILFVTSEYEPFQASGVNRIKFFKKSLEQRGHIVIVLTTCTSAQGLKRDRYKDHRDNIYRAVSLSLLGRRLLSSRRLPIYPTISRTGKYSVWIPFAILKGQSLVNKFNIDTIITSFPDFASLNVAEKVATKAQCRLITDFRDPPFWIYDQISKVDRKIKKCQEIVHYALKRSSDVITCTEYSAAALSDYYNLNYNNVVIANGYDQDIIDKIPSKVTLHKNYFELIHIGSFYDEGRDIRPVVKALEQFIKSTEAPLKLKLRLIGDKPDRDTLNYLERFARSFEVIVEPPVPITEALTIAKSSDALLLLQGSRFDRQIPTKVYEYLALNRPIWSVVGAKGETRKLLENYPDNVVYSNYDCELDILNGVGDLLKIQAKTVNCDNLSRQAQIEQLTRLHL</sequence>
<dbReference type="Gene3D" id="3.40.50.2000">
    <property type="entry name" value="Glycogen Phosphorylase B"/>
    <property type="match status" value="1"/>
</dbReference>
<evidence type="ECO:0000313" key="2">
    <source>
        <dbReference type="Proteomes" id="UP001266357"/>
    </source>
</evidence>
<dbReference type="RefSeq" id="WP_311580718.1">
    <property type="nucleotide sequence ID" value="NZ_JAVRIF010000004.1"/>
</dbReference>
<name>A0ABU3A0U6_9GAMM</name>
<dbReference type="EMBL" id="JAVRIF010000004">
    <property type="protein sequence ID" value="MDT0603802.1"/>
    <property type="molecule type" value="Genomic_DNA"/>
</dbReference>
<comment type="caution">
    <text evidence="1">The sequence shown here is derived from an EMBL/GenBank/DDBJ whole genome shotgun (WGS) entry which is preliminary data.</text>
</comment>
<gene>
    <name evidence="1" type="ORF">RM573_09365</name>
</gene>
<reference evidence="1 2" key="1">
    <citation type="submission" date="2023-09" db="EMBL/GenBank/DDBJ databases">
        <authorList>
            <person name="Rey-Velasco X."/>
        </authorList>
    </citation>
    <scope>NUCLEOTIDE SEQUENCE [LARGE SCALE GENOMIC DNA]</scope>
    <source>
        <strain evidence="1 2">W431</strain>
    </source>
</reference>
<evidence type="ECO:0008006" key="3">
    <source>
        <dbReference type="Google" id="ProtNLM"/>
    </source>
</evidence>